<dbReference type="PROSITE" id="PS51257">
    <property type="entry name" value="PROKAR_LIPOPROTEIN"/>
    <property type="match status" value="1"/>
</dbReference>
<evidence type="ECO:0000313" key="2">
    <source>
        <dbReference type="EMBL" id="AMY70537.1"/>
    </source>
</evidence>
<keyword evidence="1" id="KW-0812">Transmembrane</keyword>
<keyword evidence="1" id="KW-1133">Transmembrane helix</keyword>
<reference evidence="2 3" key="1">
    <citation type="submission" date="2015-09" db="EMBL/GenBank/DDBJ databases">
        <title>Complete genome sequence of Defluviimonas alba cai42t isolated from an oilfield in Xinjiang.</title>
        <authorList>
            <person name="Geng S."/>
            <person name="Pan X."/>
            <person name="Wu X."/>
        </authorList>
    </citation>
    <scope>NUCLEOTIDE SEQUENCE [LARGE SCALE GENOMIC DNA]</scope>
    <source>
        <strain evidence="3">cai42</strain>
    </source>
</reference>
<dbReference type="STRING" id="1335048.AKL17_3305"/>
<name>A0A159Z5J9_9RHOB</name>
<accession>A0A159Z5J9</accession>
<dbReference type="EMBL" id="CP012661">
    <property type="protein sequence ID" value="AMY70537.1"/>
    <property type="molecule type" value="Genomic_DNA"/>
</dbReference>
<sequence>MNHGLRESRMRAAYSLGYNATFATQSCQAPLKQLGTAAAPQRPATASMKLLGCILVTAIGYVALSFANINL</sequence>
<protein>
    <submittedName>
        <fullName evidence="2">Uncharacterized protein</fullName>
    </submittedName>
</protein>
<proteinExistence type="predicted"/>
<dbReference type="KEGG" id="daa:AKL17_3305"/>
<keyword evidence="1" id="KW-0472">Membrane</keyword>
<keyword evidence="3" id="KW-1185">Reference proteome</keyword>
<organism evidence="2 3">
    <name type="scientific">Frigidibacter mobilis</name>
    <dbReference type="NCBI Taxonomy" id="1335048"/>
    <lineage>
        <taxon>Bacteria</taxon>
        <taxon>Pseudomonadati</taxon>
        <taxon>Pseudomonadota</taxon>
        <taxon>Alphaproteobacteria</taxon>
        <taxon>Rhodobacterales</taxon>
        <taxon>Paracoccaceae</taxon>
        <taxon>Frigidibacter</taxon>
    </lineage>
</organism>
<dbReference type="Proteomes" id="UP000076128">
    <property type="component" value="Chromosome"/>
</dbReference>
<dbReference type="AlphaFoldDB" id="A0A159Z5J9"/>
<evidence type="ECO:0000313" key="3">
    <source>
        <dbReference type="Proteomes" id="UP000076128"/>
    </source>
</evidence>
<feature type="transmembrane region" description="Helical" evidence="1">
    <location>
        <begin position="50"/>
        <end position="69"/>
    </location>
</feature>
<gene>
    <name evidence="2" type="ORF">AKL17_3305</name>
</gene>
<evidence type="ECO:0000256" key="1">
    <source>
        <dbReference type="SAM" id="Phobius"/>
    </source>
</evidence>